<keyword evidence="1" id="KW-0175">Coiled coil</keyword>
<name>A0A2U1K3U6_9BACI</name>
<feature type="compositionally biased region" description="Basic and acidic residues" evidence="2">
    <location>
        <begin position="600"/>
        <end position="619"/>
    </location>
</feature>
<dbReference type="RefSeq" id="WP_116554275.1">
    <property type="nucleotide sequence ID" value="NZ_QCZG01000012.1"/>
</dbReference>
<organism evidence="3 4">
    <name type="scientific">Pueribacillus theae</name>
    <dbReference type="NCBI Taxonomy" id="2171751"/>
    <lineage>
        <taxon>Bacteria</taxon>
        <taxon>Bacillati</taxon>
        <taxon>Bacillota</taxon>
        <taxon>Bacilli</taxon>
        <taxon>Bacillales</taxon>
        <taxon>Bacillaceae</taxon>
        <taxon>Pueribacillus</taxon>
    </lineage>
</organism>
<evidence type="ECO:0008006" key="5">
    <source>
        <dbReference type="Google" id="ProtNLM"/>
    </source>
</evidence>
<evidence type="ECO:0000256" key="2">
    <source>
        <dbReference type="SAM" id="MobiDB-lite"/>
    </source>
</evidence>
<accession>A0A2U1K3U6</accession>
<dbReference type="EMBL" id="QCZG01000012">
    <property type="protein sequence ID" value="PWA12082.1"/>
    <property type="molecule type" value="Genomic_DNA"/>
</dbReference>
<dbReference type="OrthoDB" id="9763644at2"/>
<dbReference type="Proteomes" id="UP000245998">
    <property type="component" value="Unassembled WGS sequence"/>
</dbReference>
<keyword evidence="4" id="KW-1185">Reference proteome</keyword>
<evidence type="ECO:0000313" key="4">
    <source>
        <dbReference type="Proteomes" id="UP000245998"/>
    </source>
</evidence>
<evidence type="ECO:0000256" key="1">
    <source>
        <dbReference type="SAM" id="Coils"/>
    </source>
</evidence>
<feature type="region of interest" description="Disordered" evidence="2">
    <location>
        <begin position="567"/>
        <end position="619"/>
    </location>
</feature>
<feature type="coiled-coil region" evidence="1">
    <location>
        <begin position="155"/>
        <end position="182"/>
    </location>
</feature>
<reference evidence="3 4" key="1">
    <citation type="submission" date="2018-04" db="EMBL/GenBank/DDBJ databases">
        <title>Camelliibacillus theae gen. nov., sp. nov., isolated from Pu'er tea.</title>
        <authorList>
            <person name="Niu L."/>
        </authorList>
    </citation>
    <scope>NUCLEOTIDE SEQUENCE [LARGE SCALE GENOMIC DNA]</scope>
    <source>
        <strain evidence="3 4">T8</strain>
    </source>
</reference>
<evidence type="ECO:0000313" key="3">
    <source>
        <dbReference type="EMBL" id="PWA12082.1"/>
    </source>
</evidence>
<dbReference type="InterPro" id="IPR025048">
    <property type="entry name" value="DUF3987"/>
</dbReference>
<proteinExistence type="predicted"/>
<dbReference type="AlphaFoldDB" id="A0A2U1K3U6"/>
<comment type="caution">
    <text evidence="3">The sequence shown here is derived from an EMBL/GenBank/DDBJ whole genome shotgun (WGS) entry which is preliminary data.</text>
</comment>
<dbReference type="Pfam" id="PF13148">
    <property type="entry name" value="DUF3987"/>
    <property type="match status" value="1"/>
</dbReference>
<sequence>MNQSNAELLSKHFSKEEIQKTLGVHIDTPGVATQQKKLNNSAETEWEPPIPFDEKSLPPFPSSIFPNWLRAYVEGVAESTQTPIDAAAIGAIAILSTALTKKFYVSITPEWKESLNTYTILALPPGNRKSSVFKALQEPITAYEKEERERMEPLVSEQRATLKAKRKRVEQLEKDYAKNGDNAILSEITTLNAEIDSEEILTIPRFITGDVTAEKLGVLMAENNERIAVLSAEGGGVFSNMAGRYSSDGRANIEIYLNGHTGDYTPIDRIGREPILLNEPCLTIGLFVQPEVVRDVPPSFDERGLMQRFLYSFPPSIVGYRKIDPESIPNEIKNQYLTNIKTMMQLQTGEPVKLTFSQSAHKVQLDLRQHLESMFKDGERLADMKEWGGKLAGQIIRISGLLHVSEHIGSLSPGNPDISKIPTEIGRESLLRACLLLDYFIEHAKEAYGVMAIDETAEDAKHLLKYLVQNGKQKYSKQDAWQGTRGRFKTASRYDMAINELEQRNYIKKIDRNTKGRGRKSYDLLLNPMPTIPSIPRNGQSVDISRITSNQEKDPTNNLHSLELNNDSEKINSRNTRINRKQQETYFKPNDSKGSTNSRNSRDEFLGYENKNDDGSELI</sequence>
<gene>
    <name evidence="3" type="ORF">DCC39_07480</name>
</gene>
<protein>
    <recommendedName>
        <fullName evidence="5">DUF3987 domain-containing protein</fullName>
    </recommendedName>
</protein>